<sequence length="338" mass="36026">MDQDLDPEVGVVKLATGLVVALLAVAGCASDDRPREGTVAAKPQRASLVPPATPVIEPLPTFPQYEPGPEEPFPNAKRVAGQAVQQLLTYERGATPADVAGRVGLSPSATQQLTESVAPAVPPKTASVAEVIYPQMAGTTETTYGAMVVVRQILQDAAGRRSAVTRTVDIRLRRTTGPWSVEQIASIGGSPTKRPADLSASARRVLDSSRITFTDSARWDIYRGAVDTRLLDALARAAERHRFSVAVLSSGHPRNVWQTDRRSAHSSGYAADLYAVDGRLVVRQPKAGTPAYELAKSFAASGVRQLGSPWDFDGPGRASFTDVVHRDHLHLQQAAASP</sequence>
<organism evidence="1 2">
    <name type="scientific">Paraconexibacter algicola</name>
    <dbReference type="NCBI Taxonomy" id="2133960"/>
    <lineage>
        <taxon>Bacteria</taxon>
        <taxon>Bacillati</taxon>
        <taxon>Actinomycetota</taxon>
        <taxon>Thermoleophilia</taxon>
        <taxon>Solirubrobacterales</taxon>
        <taxon>Paraconexibacteraceae</taxon>
        <taxon>Paraconexibacter</taxon>
    </lineage>
</organism>
<name>A0A2T4UM25_9ACTN</name>
<dbReference type="SUPFAM" id="SSF55166">
    <property type="entry name" value="Hedgehog/DD-peptidase"/>
    <property type="match status" value="1"/>
</dbReference>
<accession>A0A2T4UM25</accession>
<keyword evidence="2" id="KW-1185">Reference proteome</keyword>
<comment type="caution">
    <text evidence="1">The sequence shown here is derived from an EMBL/GenBank/DDBJ whole genome shotgun (WGS) entry which is preliminary data.</text>
</comment>
<proteinExistence type="predicted"/>
<gene>
    <name evidence="1" type="ORF">C7Y72_11865</name>
</gene>
<evidence type="ECO:0000313" key="2">
    <source>
        <dbReference type="Proteomes" id="UP000240739"/>
    </source>
</evidence>
<dbReference type="Proteomes" id="UP000240739">
    <property type="component" value="Unassembled WGS sequence"/>
</dbReference>
<protein>
    <submittedName>
        <fullName evidence="1">Uncharacterized protein</fullName>
    </submittedName>
</protein>
<dbReference type="EMBL" id="PYYB01000001">
    <property type="protein sequence ID" value="PTL60285.1"/>
    <property type="molecule type" value="Genomic_DNA"/>
</dbReference>
<reference evidence="1 2" key="1">
    <citation type="submission" date="2018-03" db="EMBL/GenBank/DDBJ databases">
        <title>Aquarubrobacter algicola gen. nov., sp. nov., a novel actinobacterium isolated from shallow eutrophic lake during the end of cyanobacterial harmful algal blooms.</title>
        <authorList>
            <person name="Chun S.J."/>
        </authorList>
    </citation>
    <scope>NUCLEOTIDE SEQUENCE [LARGE SCALE GENOMIC DNA]</scope>
    <source>
        <strain evidence="1 2">Seoho-28</strain>
    </source>
</reference>
<dbReference type="AlphaFoldDB" id="A0A2T4UM25"/>
<dbReference type="InterPro" id="IPR009045">
    <property type="entry name" value="Zn_M74/Hedgehog-like"/>
</dbReference>
<evidence type="ECO:0000313" key="1">
    <source>
        <dbReference type="EMBL" id="PTL60285.1"/>
    </source>
</evidence>